<comment type="caution">
    <text evidence="1">The sequence shown here is derived from an EMBL/GenBank/DDBJ whole genome shotgun (WGS) entry which is preliminary data.</text>
</comment>
<dbReference type="Proteomes" id="UP000756921">
    <property type="component" value="Unassembled WGS sequence"/>
</dbReference>
<proteinExistence type="predicted"/>
<dbReference type="OrthoDB" id="3774289at2759"/>
<reference evidence="1" key="1">
    <citation type="journal article" date="2020" name="Mol. Plant Microbe Interact.">
        <title>Genome Sequence of the Biocontrol Agent Coniothyrium minitans strain Conio (IMI 134523).</title>
        <authorList>
            <person name="Patel D."/>
            <person name="Shittu T.A."/>
            <person name="Baroncelli R."/>
            <person name="Muthumeenakshi S."/>
            <person name="Osborne T.H."/>
            <person name="Janganan T.K."/>
            <person name="Sreenivasaprasad S."/>
        </authorList>
    </citation>
    <scope>NUCLEOTIDE SEQUENCE</scope>
    <source>
        <strain evidence="1">Conio</strain>
    </source>
</reference>
<dbReference type="EMBL" id="WJXW01000006">
    <property type="protein sequence ID" value="KAF9735059.1"/>
    <property type="molecule type" value="Genomic_DNA"/>
</dbReference>
<accession>A0A9P6GGM6</accession>
<gene>
    <name evidence="1" type="ORF">PMIN01_06464</name>
</gene>
<keyword evidence="2" id="KW-1185">Reference proteome</keyword>
<name>A0A9P6GGM6_9PLEO</name>
<evidence type="ECO:0000313" key="2">
    <source>
        <dbReference type="Proteomes" id="UP000756921"/>
    </source>
</evidence>
<sequence length="360" mass="39927">MGQDSSLKHSNRSALALDNSQLALNAGLAIRVALGSDWNNSGDALSTVADVYILKKLSKAISSAEDEQPDWEAYILNPLLNSYLSTHEIIEINSKLVKQTVAIVLLAYEIIRHRNAAPTQADYNFFERTLDNFLTLESLVAISKMVEEENERCSGLDIDFGKVNGLFVLEAVLKEGIHRAENNGILPEDIAAKLMAESIKRPVPTSQMRNGMDIPPQTQTTTSRDVHVQYYLKSGCALEVDGVTSIDMPKEALVLEIRDGRRVRIEEGVIVSEVEGKSRTVEIRAPNADGFELSATVIIPPDNSYVIDGVTTVERVDEMVDWMTFETEKATVWVGNGKYMYERGEETVKVKNLFNLCSTV</sequence>
<protein>
    <submittedName>
        <fullName evidence="1">Uncharacterized protein</fullName>
    </submittedName>
</protein>
<dbReference type="AlphaFoldDB" id="A0A9P6GGM6"/>
<evidence type="ECO:0000313" key="1">
    <source>
        <dbReference type="EMBL" id="KAF9735059.1"/>
    </source>
</evidence>
<organism evidence="1 2">
    <name type="scientific">Paraphaeosphaeria minitans</name>
    <dbReference type="NCBI Taxonomy" id="565426"/>
    <lineage>
        <taxon>Eukaryota</taxon>
        <taxon>Fungi</taxon>
        <taxon>Dikarya</taxon>
        <taxon>Ascomycota</taxon>
        <taxon>Pezizomycotina</taxon>
        <taxon>Dothideomycetes</taxon>
        <taxon>Pleosporomycetidae</taxon>
        <taxon>Pleosporales</taxon>
        <taxon>Massarineae</taxon>
        <taxon>Didymosphaeriaceae</taxon>
        <taxon>Paraphaeosphaeria</taxon>
    </lineage>
</organism>